<keyword evidence="2" id="KW-0378">Hydrolase</keyword>
<sequence length="383" mass="41171">MMRTILCVAFLVCLGHSSTIPLPPSTGPCNVRLHASELVDASRTDPYDPKRGKRAIMVTSFTPTACGSVSSASYFPNATATFEDEFFQAMGLALAPGTFKSFHIETQLSQQPSSASRGGYPVVLFSPAAGMSRLVYTVLLQDIASYGFAVVSVDHPHDANIVEFPDGRTVIGTNISTNAQYLAALNVRVKDMSFLLDQIQNDSAVKEIFPLSKASPNLLSLHRASIFGHSLGGATAAQTMFVDDRFAGGINLDGQLWGSVVDKGLAKPFVLFGNSNHTQATDPSWSKFWSKSRGWKLELKLAQSKHYTFSDFPVLVDALSISEEARQVVQTERTGTIGAVRAKNVITSYVTAALKYFAYGTSCDLLSGPSASFPDVSIVASKS</sequence>
<dbReference type="Proteomes" id="UP001150941">
    <property type="component" value="Unassembled WGS sequence"/>
</dbReference>
<keyword evidence="4" id="KW-0443">Lipid metabolism</keyword>
<keyword evidence="5" id="KW-0732">Signal</keyword>
<feature type="signal peptide" evidence="5">
    <location>
        <begin position="1"/>
        <end position="17"/>
    </location>
</feature>
<reference evidence="6" key="1">
    <citation type="submission" date="2022-11" db="EMBL/GenBank/DDBJ databases">
        <authorList>
            <person name="Petersen C."/>
        </authorList>
    </citation>
    <scope>NUCLEOTIDE SEQUENCE</scope>
    <source>
        <strain evidence="6">IBT 19713</strain>
    </source>
</reference>
<name>A0A9W9TYD7_9EURO</name>
<dbReference type="EMBL" id="JAPQKS010000001">
    <property type="protein sequence ID" value="KAJ5249018.1"/>
    <property type="molecule type" value="Genomic_DNA"/>
</dbReference>
<organism evidence="6 7">
    <name type="scientific">Penicillium chermesinum</name>
    <dbReference type="NCBI Taxonomy" id="63820"/>
    <lineage>
        <taxon>Eukaryota</taxon>
        <taxon>Fungi</taxon>
        <taxon>Dikarya</taxon>
        <taxon>Ascomycota</taxon>
        <taxon>Pezizomycotina</taxon>
        <taxon>Eurotiomycetes</taxon>
        <taxon>Eurotiomycetidae</taxon>
        <taxon>Eurotiales</taxon>
        <taxon>Aspergillaceae</taxon>
        <taxon>Penicillium</taxon>
    </lineage>
</organism>
<keyword evidence="3" id="KW-0442">Lipid degradation</keyword>
<dbReference type="RefSeq" id="XP_058335797.1">
    <property type="nucleotide sequence ID" value="XM_058469766.1"/>
</dbReference>
<dbReference type="AlphaFoldDB" id="A0A9W9TYD7"/>
<dbReference type="GeneID" id="83197069"/>
<dbReference type="PANTHER" id="PTHR10272:SF14">
    <property type="entry name" value="PAF ACETYLHYDROLASE FAMILY PROTEIN"/>
    <property type="match status" value="1"/>
</dbReference>
<dbReference type="InterPro" id="IPR029058">
    <property type="entry name" value="AB_hydrolase_fold"/>
</dbReference>
<evidence type="ECO:0000256" key="2">
    <source>
        <dbReference type="ARBA" id="ARBA00022801"/>
    </source>
</evidence>
<dbReference type="Pfam" id="PF03403">
    <property type="entry name" value="PAF-AH_p_II"/>
    <property type="match status" value="2"/>
</dbReference>
<dbReference type="GO" id="GO:0072330">
    <property type="term" value="P:monocarboxylic acid biosynthetic process"/>
    <property type="evidence" value="ECO:0007669"/>
    <property type="project" value="UniProtKB-ARBA"/>
</dbReference>
<dbReference type="GO" id="GO:0016042">
    <property type="term" value="P:lipid catabolic process"/>
    <property type="evidence" value="ECO:0007669"/>
    <property type="project" value="UniProtKB-KW"/>
</dbReference>
<dbReference type="PANTHER" id="PTHR10272">
    <property type="entry name" value="PLATELET-ACTIVATING FACTOR ACETYLHYDROLASE"/>
    <property type="match status" value="1"/>
</dbReference>
<evidence type="ECO:0000313" key="6">
    <source>
        <dbReference type="EMBL" id="KAJ5249018.1"/>
    </source>
</evidence>
<dbReference type="Gene3D" id="3.40.50.1820">
    <property type="entry name" value="alpha/beta hydrolase"/>
    <property type="match status" value="1"/>
</dbReference>
<dbReference type="EC" id="3.1.1.47" evidence="1"/>
<gene>
    <name evidence="6" type="ORF">N7468_000469</name>
</gene>
<dbReference type="OrthoDB" id="2363873at2759"/>
<dbReference type="GO" id="GO:0017000">
    <property type="term" value="P:antibiotic biosynthetic process"/>
    <property type="evidence" value="ECO:0007669"/>
    <property type="project" value="UniProtKB-ARBA"/>
</dbReference>
<evidence type="ECO:0000256" key="5">
    <source>
        <dbReference type="SAM" id="SignalP"/>
    </source>
</evidence>
<evidence type="ECO:0000313" key="7">
    <source>
        <dbReference type="Proteomes" id="UP001150941"/>
    </source>
</evidence>
<evidence type="ECO:0000256" key="1">
    <source>
        <dbReference type="ARBA" id="ARBA00013201"/>
    </source>
</evidence>
<accession>A0A9W9TYD7</accession>
<dbReference type="SUPFAM" id="SSF53474">
    <property type="entry name" value="alpha/beta-Hydrolases"/>
    <property type="match status" value="1"/>
</dbReference>
<evidence type="ECO:0000256" key="3">
    <source>
        <dbReference type="ARBA" id="ARBA00022963"/>
    </source>
</evidence>
<keyword evidence="7" id="KW-1185">Reference proteome</keyword>
<proteinExistence type="predicted"/>
<feature type="chain" id="PRO_5040803268" description="1-alkyl-2-acetylglycerophosphocholine esterase" evidence="5">
    <location>
        <begin position="18"/>
        <end position="383"/>
    </location>
</feature>
<protein>
    <recommendedName>
        <fullName evidence="1">1-alkyl-2-acetylglycerophosphocholine esterase</fullName>
        <ecNumber evidence="1">3.1.1.47</ecNumber>
    </recommendedName>
</protein>
<evidence type="ECO:0000256" key="4">
    <source>
        <dbReference type="ARBA" id="ARBA00023098"/>
    </source>
</evidence>
<reference evidence="6" key="2">
    <citation type="journal article" date="2023" name="IMA Fungus">
        <title>Comparative genomic study of the Penicillium genus elucidates a diverse pangenome and 15 lateral gene transfer events.</title>
        <authorList>
            <person name="Petersen C."/>
            <person name="Sorensen T."/>
            <person name="Nielsen M.R."/>
            <person name="Sondergaard T.E."/>
            <person name="Sorensen J.L."/>
            <person name="Fitzpatrick D.A."/>
            <person name="Frisvad J.C."/>
            <person name="Nielsen K.L."/>
        </authorList>
    </citation>
    <scope>NUCLEOTIDE SEQUENCE</scope>
    <source>
        <strain evidence="6">IBT 19713</strain>
    </source>
</reference>
<comment type="caution">
    <text evidence="6">The sequence shown here is derived from an EMBL/GenBank/DDBJ whole genome shotgun (WGS) entry which is preliminary data.</text>
</comment>
<dbReference type="GO" id="GO:0003847">
    <property type="term" value="F:1-alkyl-2-acetylglycerophosphocholine esterase activity"/>
    <property type="evidence" value="ECO:0007669"/>
    <property type="project" value="UniProtKB-EC"/>
</dbReference>